<feature type="compositionally biased region" description="Low complexity" evidence="3">
    <location>
        <begin position="426"/>
        <end position="449"/>
    </location>
</feature>
<keyword evidence="2" id="KW-0677">Repeat</keyword>
<dbReference type="Pfam" id="PF24681">
    <property type="entry name" value="Kelch_KLHDC2_KLHL20_DRC7"/>
    <property type="match status" value="1"/>
</dbReference>
<organism evidence="5 6">
    <name type="scientific">Arthrobotrys flagrans</name>
    <name type="common">Nematode-trapping fungus</name>
    <name type="synonym">Trichothecium flagrans</name>
    <dbReference type="NCBI Taxonomy" id="97331"/>
    <lineage>
        <taxon>Eukaryota</taxon>
        <taxon>Fungi</taxon>
        <taxon>Dikarya</taxon>
        <taxon>Ascomycota</taxon>
        <taxon>Pezizomycotina</taxon>
        <taxon>Orbiliomycetes</taxon>
        <taxon>Orbiliales</taxon>
        <taxon>Orbiliaceae</taxon>
        <taxon>Arthrobotrys</taxon>
    </lineage>
</organism>
<dbReference type="STRING" id="97331.A0A437A821"/>
<dbReference type="InterPro" id="IPR015915">
    <property type="entry name" value="Kelch-typ_b-propeller"/>
</dbReference>
<reference evidence="5 6" key="1">
    <citation type="submission" date="2019-01" db="EMBL/GenBank/DDBJ databases">
        <title>Intercellular communication is required for trap formation in the nematode-trapping fungus Duddingtonia flagrans.</title>
        <authorList>
            <person name="Youssar L."/>
            <person name="Wernet V."/>
            <person name="Hensel N."/>
            <person name="Hildebrandt H.-G."/>
            <person name="Fischer R."/>
        </authorList>
    </citation>
    <scope>NUCLEOTIDE SEQUENCE [LARGE SCALE GENOMIC DNA]</scope>
    <source>
        <strain evidence="5 6">CBS H-5679</strain>
    </source>
</reference>
<keyword evidence="4" id="KW-0812">Transmembrane</keyword>
<sequence length="558" mass="59987">MTTRSPYLLDPIDNFCAISGHSTLLIDNKLYITTGYAPVIENGTTRVASSPWIRVIDLNEPFNLNQTASVTTILPPSIVPVNIPDNQGASFWWDPEGSTIIYTQGGATIEGSGGVIRDANLVSFGRPGKSWTGGYNSANDSFETWEEIDTPFLGQTGQTFSLRRFFDPVKRKGYIYGGAVVGDGGGDWNQILTYDAVQQSWTNQTTPYGNFDSVGAAVPFTTTTGKVLGIVFGGTLNGTPLSMETIFIHDTETDNWYRQRTNGSPPIPRGHFCATVIKAQDGTSTQILVFGGFGEGHPSDIFALSLPSFTWIQLEERSPDFLPGPGIRLQPSCDVVNNRFFTIFGGRSLVGGDTANCDTQQNALFMYDLTEREWIIDYDPALRDYTIPEPVYQAIGGNSSGGATMIEPPQGFAAPTMAELFAITTPATTTSSSPTGTETTIPPTETSASGGKKASPGAIAGGVIAGVIIVIGALAWLYFRRKNRVRNLPGLPFAEPPPPPPRAGIGEVPTDRAYAVEVDAFPPRPEIMELNGNGILKPHGGPPIELPVMELPVDPNKR</sequence>
<dbReference type="SUPFAM" id="SSF117281">
    <property type="entry name" value="Kelch motif"/>
    <property type="match status" value="1"/>
</dbReference>
<feature type="transmembrane region" description="Helical" evidence="4">
    <location>
        <begin position="458"/>
        <end position="479"/>
    </location>
</feature>
<name>A0A437A821_ARTFL</name>
<evidence type="ECO:0000256" key="2">
    <source>
        <dbReference type="ARBA" id="ARBA00022737"/>
    </source>
</evidence>
<keyword evidence="4" id="KW-0472">Membrane</keyword>
<gene>
    <name evidence="5" type="ORF">DFL_001488</name>
</gene>
<dbReference type="EMBL" id="SAEB01000003">
    <property type="protein sequence ID" value="RVD87246.1"/>
    <property type="molecule type" value="Genomic_DNA"/>
</dbReference>
<evidence type="ECO:0000313" key="5">
    <source>
        <dbReference type="EMBL" id="RVD87246.1"/>
    </source>
</evidence>
<accession>A0A437A821</accession>
<comment type="caution">
    <text evidence="5">The sequence shown here is derived from an EMBL/GenBank/DDBJ whole genome shotgun (WGS) entry which is preliminary data.</text>
</comment>
<keyword evidence="6" id="KW-1185">Reference proteome</keyword>
<evidence type="ECO:0000256" key="4">
    <source>
        <dbReference type="SAM" id="Phobius"/>
    </source>
</evidence>
<keyword evidence="4" id="KW-1133">Transmembrane helix</keyword>
<dbReference type="GeneID" id="93583799"/>
<dbReference type="Gene3D" id="2.120.10.80">
    <property type="entry name" value="Kelch-type beta propeller"/>
    <property type="match status" value="1"/>
</dbReference>
<proteinExistence type="predicted"/>
<evidence type="ECO:0000313" key="6">
    <source>
        <dbReference type="Proteomes" id="UP000283090"/>
    </source>
</evidence>
<dbReference type="RefSeq" id="XP_067492790.1">
    <property type="nucleotide sequence ID" value="XM_067630113.1"/>
</dbReference>
<dbReference type="AlphaFoldDB" id="A0A437A821"/>
<dbReference type="PANTHER" id="PTHR46093">
    <property type="entry name" value="ACYL-COA-BINDING DOMAIN-CONTAINING PROTEIN 5"/>
    <property type="match status" value="1"/>
</dbReference>
<dbReference type="VEuPathDB" id="FungiDB:DFL_001488"/>
<dbReference type="Proteomes" id="UP000283090">
    <property type="component" value="Unassembled WGS sequence"/>
</dbReference>
<dbReference type="PANTHER" id="PTHR46093:SF18">
    <property type="entry name" value="FIBRONECTIN TYPE-III DOMAIN-CONTAINING PROTEIN"/>
    <property type="match status" value="1"/>
</dbReference>
<evidence type="ECO:0000256" key="1">
    <source>
        <dbReference type="ARBA" id="ARBA00022441"/>
    </source>
</evidence>
<evidence type="ECO:0000256" key="3">
    <source>
        <dbReference type="SAM" id="MobiDB-lite"/>
    </source>
</evidence>
<protein>
    <submittedName>
        <fullName evidence="5">Uncharacterized protein</fullName>
    </submittedName>
</protein>
<dbReference type="CDD" id="cd12087">
    <property type="entry name" value="TM_EGFR-like"/>
    <property type="match status" value="1"/>
</dbReference>
<dbReference type="OrthoDB" id="10251809at2759"/>
<keyword evidence="1" id="KW-0880">Kelch repeat</keyword>
<feature type="region of interest" description="Disordered" evidence="3">
    <location>
        <begin position="426"/>
        <end position="453"/>
    </location>
</feature>